<feature type="compositionally biased region" description="Low complexity" evidence="1">
    <location>
        <begin position="46"/>
        <end position="65"/>
    </location>
</feature>
<dbReference type="Proteomes" id="UP000293289">
    <property type="component" value="Unassembled WGS sequence"/>
</dbReference>
<organism evidence="3 4">
    <name type="scientific">Agromyces ramosus</name>
    <dbReference type="NCBI Taxonomy" id="33879"/>
    <lineage>
        <taxon>Bacteria</taxon>
        <taxon>Bacillati</taxon>
        <taxon>Actinomycetota</taxon>
        <taxon>Actinomycetes</taxon>
        <taxon>Micrococcales</taxon>
        <taxon>Microbacteriaceae</taxon>
        <taxon>Agromyces</taxon>
    </lineage>
</organism>
<dbReference type="AlphaFoldDB" id="A0A4Q7MAS8"/>
<dbReference type="RefSeq" id="WP_130353642.1">
    <property type="nucleotide sequence ID" value="NZ_SGWY01000003.1"/>
</dbReference>
<gene>
    <name evidence="3" type="ORF">EV187_2793</name>
</gene>
<name>A0A4Q7MAS8_9MICO</name>
<accession>A0A4Q7MAS8</accession>
<dbReference type="EMBL" id="SGWY01000003">
    <property type="protein sequence ID" value="RZS64407.1"/>
    <property type="molecule type" value="Genomic_DNA"/>
</dbReference>
<keyword evidence="4" id="KW-1185">Reference proteome</keyword>
<keyword evidence="2" id="KW-1133">Transmembrane helix</keyword>
<feature type="transmembrane region" description="Helical" evidence="2">
    <location>
        <begin position="103"/>
        <end position="123"/>
    </location>
</feature>
<evidence type="ECO:0000313" key="4">
    <source>
        <dbReference type="Proteomes" id="UP000293289"/>
    </source>
</evidence>
<proteinExistence type="predicted"/>
<evidence type="ECO:0000313" key="3">
    <source>
        <dbReference type="EMBL" id="RZS64407.1"/>
    </source>
</evidence>
<feature type="region of interest" description="Disordered" evidence="1">
    <location>
        <begin position="34"/>
        <end position="91"/>
    </location>
</feature>
<keyword evidence="2" id="KW-0812">Transmembrane</keyword>
<keyword evidence="2" id="KW-0472">Membrane</keyword>
<protein>
    <submittedName>
        <fullName evidence="3">Uncharacterized protein</fullName>
    </submittedName>
</protein>
<comment type="caution">
    <text evidence="3">The sequence shown here is derived from an EMBL/GenBank/DDBJ whole genome shotgun (WGS) entry which is preliminary data.</text>
</comment>
<dbReference type="OrthoDB" id="5006537at2"/>
<evidence type="ECO:0000256" key="2">
    <source>
        <dbReference type="SAM" id="Phobius"/>
    </source>
</evidence>
<sequence>MERRLRSLQRIAYGADSSDADRARAAAELTALAAAEQADRDTTPTEAGADADAPVDAEVATAAAESSGQTAGVQAAGSDAAELAQPPAAPVDDHANRRRVVRWAAVAGLVGISLGAALGWTAGQRVPERSTSSPTLYAEWTPAPGVPLGDTLLLPLFDRLPLADEAPRVAGLDDDIDESSVRLLAVRTDGPSAYFVRTVDGVDVCLVLVLPNGPFRRACTVNGIFPLDGLAVEYGARGYGLAVARLSSAGTVALGLRAF</sequence>
<reference evidence="3 4" key="1">
    <citation type="submission" date="2019-02" db="EMBL/GenBank/DDBJ databases">
        <title>Genomic Encyclopedia of Type Strains, Phase IV (KMG-IV): sequencing the most valuable type-strain genomes for metagenomic binning, comparative biology and taxonomic classification.</title>
        <authorList>
            <person name="Goeker M."/>
        </authorList>
    </citation>
    <scope>NUCLEOTIDE SEQUENCE [LARGE SCALE GENOMIC DNA]</scope>
    <source>
        <strain evidence="3 4">DSM 43045</strain>
    </source>
</reference>
<evidence type="ECO:0000256" key="1">
    <source>
        <dbReference type="SAM" id="MobiDB-lite"/>
    </source>
</evidence>